<keyword evidence="6" id="KW-1278">Translocase</keyword>
<feature type="transmembrane region" description="Helical" evidence="11">
    <location>
        <begin position="245"/>
        <end position="276"/>
    </location>
</feature>
<protein>
    <recommendedName>
        <fullName evidence="2">H(+)-exporting diphosphatase</fullName>
        <ecNumber evidence="2">7.1.3.1</ecNumber>
    </recommendedName>
</protein>
<feature type="transmembrane region" description="Helical" evidence="11">
    <location>
        <begin position="160"/>
        <end position="178"/>
    </location>
</feature>
<feature type="transmembrane region" description="Helical" evidence="11">
    <location>
        <begin position="198"/>
        <end position="224"/>
    </location>
</feature>
<feature type="transmembrane region" description="Helical" evidence="11">
    <location>
        <begin position="109"/>
        <end position="130"/>
    </location>
</feature>
<feature type="non-terminal residue" evidence="12">
    <location>
        <position position="720"/>
    </location>
</feature>
<dbReference type="OrthoDB" id="5210at2759"/>
<name>A0A9N8ENL7_9STRA</name>
<evidence type="ECO:0000256" key="3">
    <source>
        <dbReference type="ARBA" id="ARBA00022448"/>
    </source>
</evidence>
<evidence type="ECO:0000256" key="11">
    <source>
        <dbReference type="SAM" id="Phobius"/>
    </source>
</evidence>
<comment type="caution">
    <text evidence="12">The sequence shown here is derived from an EMBL/GenBank/DDBJ whole genome shotgun (WGS) entry which is preliminary data.</text>
</comment>
<evidence type="ECO:0000256" key="6">
    <source>
        <dbReference type="ARBA" id="ARBA00022967"/>
    </source>
</evidence>
<feature type="transmembrane region" description="Helical" evidence="11">
    <location>
        <begin position="527"/>
        <end position="544"/>
    </location>
</feature>
<feature type="transmembrane region" description="Helical" evidence="11">
    <location>
        <begin position="296"/>
        <end position="314"/>
    </location>
</feature>
<evidence type="ECO:0000256" key="8">
    <source>
        <dbReference type="ARBA" id="ARBA00023065"/>
    </source>
</evidence>
<dbReference type="EMBL" id="CAICTM010001396">
    <property type="protein sequence ID" value="CAB9523284.1"/>
    <property type="molecule type" value="Genomic_DNA"/>
</dbReference>
<dbReference type="NCBIfam" id="NF001960">
    <property type="entry name" value="PRK00733.3-5"/>
    <property type="match status" value="1"/>
</dbReference>
<organism evidence="12 13">
    <name type="scientific">Seminavis robusta</name>
    <dbReference type="NCBI Taxonomy" id="568900"/>
    <lineage>
        <taxon>Eukaryota</taxon>
        <taxon>Sar</taxon>
        <taxon>Stramenopiles</taxon>
        <taxon>Ochrophyta</taxon>
        <taxon>Bacillariophyta</taxon>
        <taxon>Bacillariophyceae</taxon>
        <taxon>Bacillariophycidae</taxon>
        <taxon>Naviculales</taxon>
        <taxon>Naviculaceae</taxon>
        <taxon>Seminavis</taxon>
    </lineage>
</organism>
<feature type="region of interest" description="Disordered" evidence="10">
    <location>
        <begin position="47"/>
        <end position="68"/>
    </location>
</feature>
<keyword evidence="8" id="KW-0406">Ion transport</keyword>
<feature type="transmembrane region" description="Helical" evidence="11">
    <location>
        <begin position="621"/>
        <end position="639"/>
    </location>
</feature>
<feature type="compositionally biased region" description="Basic residues" evidence="10">
    <location>
        <begin position="58"/>
        <end position="67"/>
    </location>
</feature>
<keyword evidence="9 11" id="KW-0472">Membrane</keyword>
<dbReference type="GO" id="GO:0009678">
    <property type="term" value="F:diphosphate hydrolysis-driven proton transmembrane transporter activity"/>
    <property type="evidence" value="ECO:0007669"/>
    <property type="project" value="UniProtKB-EC"/>
</dbReference>
<reference evidence="12" key="1">
    <citation type="submission" date="2020-06" db="EMBL/GenBank/DDBJ databases">
        <authorList>
            <consortium name="Plant Systems Biology data submission"/>
        </authorList>
    </citation>
    <scope>NUCLEOTIDE SEQUENCE</scope>
    <source>
        <strain evidence="12">D6</strain>
    </source>
</reference>
<dbReference type="PANTHER" id="PTHR31998">
    <property type="entry name" value="K(+)-INSENSITIVE PYROPHOSPHATE-ENERGIZED PROTON PUMP"/>
    <property type="match status" value="1"/>
</dbReference>
<sequence length="720" mass="75965">MLRGSKGGRMSSSTIPVHNNNGGGDDLEGGGGNPLLARSPSSGLNAMDMEMDPLHPSGKQRKRKKHSTASIVNMATSSSLDSIRLYGTLLVVGSLCICPFVKIQWAILVLVYASCLFGCFATLWLGRSVLQCDDGTAEMRAVSDPIREGAEGFLHVQYTAIAKFAIPLAGMIVISYQFRPHNMEGELTGPAILGNTLLGIVAAMGFAFGAICSAISGYISMWVAAQSNIRVASAGRRSYGEALVICFRGGAFSAVLNLTLCIVGVTTLYLIMYMLFCKGENSPTENTWQVLNATEIPMLLVGYGFGASFVALFMQLGGGIYTKAADVGADLVGKVEQSIPEDDPRNPATIADLVGDMVGDCVGSSADVFESVAAEIIGAMILGSTLANESGMDSYHATKFVFFPLVVHAMDIIVSSIGIAFVGRTRDTADSDPMKQLQKGYRIALALSVAGFFLITHQLLGTPDNPSASFQFFLCGVVGMACAYIIVLSTQYQTDYAYGPVQSIAEASTTGHGTNIIVGVSVGMKATLVPTIAVAIAVLTAYHLGASTGIGDGRNAGLFGTAVATMGMLSNAVYILSMNNFGPIADNAGGITEMSMQPESVRDVTDRLDAAGNVTKAVTKGYSIGSASMACFLLFGAFMDEFSEYSGLPFEVVDIAKPEVLVGGLLGSMIIFYFTGLAIAAVGRTAHEVVLEVRRQFKENPDIMTYKAKPDYERCVALVT</sequence>
<feature type="transmembrane region" description="Helical" evidence="11">
    <location>
        <begin position="556"/>
        <end position="576"/>
    </location>
</feature>
<feature type="region of interest" description="Disordered" evidence="10">
    <location>
        <begin position="1"/>
        <end position="34"/>
    </location>
</feature>
<evidence type="ECO:0000256" key="9">
    <source>
        <dbReference type="ARBA" id="ARBA00023136"/>
    </source>
</evidence>
<keyword evidence="3" id="KW-0813">Transport</keyword>
<dbReference type="Pfam" id="PF03030">
    <property type="entry name" value="H_PPase"/>
    <property type="match status" value="1"/>
</dbReference>
<comment type="subcellular location">
    <subcellularLocation>
        <location evidence="1">Endomembrane system</location>
        <topology evidence="1">Multi-pass membrane protein</topology>
    </subcellularLocation>
</comment>
<evidence type="ECO:0000256" key="1">
    <source>
        <dbReference type="ARBA" id="ARBA00004127"/>
    </source>
</evidence>
<dbReference type="EC" id="7.1.3.1" evidence="2"/>
<accession>A0A9N8ENL7</accession>
<feature type="transmembrane region" description="Helical" evidence="11">
    <location>
        <begin position="660"/>
        <end position="682"/>
    </location>
</feature>
<feature type="compositionally biased region" description="Gly residues" evidence="10">
    <location>
        <begin position="21"/>
        <end position="33"/>
    </location>
</feature>
<keyword evidence="4 11" id="KW-0812">Transmembrane</keyword>
<feature type="transmembrane region" description="Helical" evidence="11">
    <location>
        <begin position="472"/>
        <end position="492"/>
    </location>
</feature>
<dbReference type="InterPro" id="IPR004131">
    <property type="entry name" value="PPase-energised_H-pump"/>
</dbReference>
<dbReference type="GO" id="GO:0012505">
    <property type="term" value="C:endomembrane system"/>
    <property type="evidence" value="ECO:0007669"/>
    <property type="project" value="UniProtKB-SubCell"/>
</dbReference>
<proteinExistence type="predicted"/>
<dbReference type="GO" id="GO:0004427">
    <property type="term" value="F:inorganic diphosphate phosphatase activity"/>
    <property type="evidence" value="ECO:0007669"/>
    <property type="project" value="InterPro"/>
</dbReference>
<feature type="transmembrane region" description="Helical" evidence="11">
    <location>
        <begin position="400"/>
        <end position="421"/>
    </location>
</feature>
<evidence type="ECO:0000256" key="4">
    <source>
        <dbReference type="ARBA" id="ARBA00022692"/>
    </source>
</evidence>
<evidence type="ECO:0000313" key="13">
    <source>
        <dbReference type="Proteomes" id="UP001153069"/>
    </source>
</evidence>
<evidence type="ECO:0000313" key="12">
    <source>
        <dbReference type="EMBL" id="CAB9523284.1"/>
    </source>
</evidence>
<keyword evidence="5" id="KW-0460">Magnesium</keyword>
<dbReference type="PIRSF" id="PIRSF001265">
    <property type="entry name" value="H+-PPase"/>
    <property type="match status" value="1"/>
</dbReference>
<evidence type="ECO:0000256" key="7">
    <source>
        <dbReference type="ARBA" id="ARBA00022989"/>
    </source>
</evidence>
<evidence type="ECO:0000256" key="2">
    <source>
        <dbReference type="ARBA" id="ARBA00013242"/>
    </source>
</evidence>
<keyword evidence="13" id="KW-1185">Reference proteome</keyword>
<gene>
    <name evidence="12" type="ORF">SEMRO_1398_G269320.1</name>
</gene>
<evidence type="ECO:0000256" key="5">
    <source>
        <dbReference type="ARBA" id="ARBA00022842"/>
    </source>
</evidence>
<evidence type="ECO:0000256" key="10">
    <source>
        <dbReference type="SAM" id="MobiDB-lite"/>
    </source>
</evidence>
<feature type="transmembrane region" description="Helical" evidence="11">
    <location>
        <begin position="441"/>
        <end position="460"/>
    </location>
</feature>
<keyword evidence="7 11" id="KW-1133">Transmembrane helix</keyword>
<dbReference type="GO" id="GO:0016020">
    <property type="term" value="C:membrane"/>
    <property type="evidence" value="ECO:0007669"/>
    <property type="project" value="InterPro"/>
</dbReference>
<dbReference type="AlphaFoldDB" id="A0A9N8ENL7"/>
<dbReference type="Proteomes" id="UP001153069">
    <property type="component" value="Unassembled WGS sequence"/>
</dbReference>